<evidence type="ECO:0000256" key="10">
    <source>
        <dbReference type="ARBA" id="ARBA00031547"/>
    </source>
</evidence>
<reference evidence="11" key="1">
    <citation type="submission" date="2017-09" db="EMBL/GenBank/DDBJ databases">
        <title>Contemporary evolution of a Lepidopteran species, Heliothis virescens, in response to modern agricultural practices.</title>
        <authorList>
            <person name="Fritz M.L."/>
            <person name="Deyonke A.M."/>
            <person name="Papanicolaou A."/>
            <person name="Micinski S."/>
            <person name="Westbrook J."/>
            <person name="Gould F."/>
        </authorList>
    </citation>
    <scope>NUCLEOTIDE SEQUENCE [LARGE SCALE GENOMIC DNA]</scope>
    <source>
        <strain evidence="11">HvINT-</strain>
        <tissue evidence="11">Whole body</tissue>
    </source>
</reference>
<dbReference type="GO" id="GO:0016779">
    <property type="term" value="F:nucleotidyltransferase activity"/>
    <property type="evidence" value="ECO:0007669"/>
    <property type="project" value="UniProtKB-KW"/>
</dbReference>
<dbReference type="InterPro" id="IPR003409">
    <property type="entry name" value="MORN"/>
</dbReference>
<evidence type="ECO:0000256" key="2">
    <source>
        <dbReference type="ARBA" id="ARBA00009747"/>
    </source>
</evidence>
<keyword evidence="6" id="KW-0677">Repeat</keyword>
<accession>A0A2A4K3S9</accession>
<keyword evidence="5" id="KW-0479">Metal-binding</keyword>
<keyword evidence="9" id="KW-0460">Magnesium</keyword>
<dbReference type="Pfam" id="PF02696">
    <property type="entry name" value="SelO"/>
    <property type="match status" value="2"/>
</dbReference>
<dbReference type="GO" id="GO:0046872">
    <property type="term" value="F:metal ion binding"/>
    <property type="evidence" value="ECO:0007669"/>
    <property type="project" value="UniProtKB-KW"/>
</dbReference>
<evidence type="ECO:0000256" key="5">
    <source>
        <dbReference type="ARBA" id="ARBA00022723"/>
    </source>
</evidence>
<dbReference type="GO" id="GO:0005524">
    <property type="term" value="F:ATP binding"/>
    <property type="evidence" value="ECO:0007669"/>
    <property type="project" value="UniProtKB-KW"/>
</dbReference>
<keyword evidence="8" id="KW-0067">ATP-binding</keyword>
<evidence type="ECO:0000256" key="4">
    <source>
        <dbReference type="ARBA" id="ARBA00022695"/>
    </source>
</evidence>
<dbReference type="PANTHER" id="PTHR12153:SF18">
    <property type="entry name" value="SELENOPROTEIN O"/>
    <property type="match status" value="1"/>
</dbReference>
<comment type="caution">
    <text evidence="11">The sequence shown here is derived from an EMBL/GenBank/DDBJ whole genome shotgun (WGS) entry which is preliminary data.</text>
</comment>
<evidence type="ECO:0000256" key="9">
    <source>
        <dbReference type="ARBA" id="ARBA00022842"/>
    </source>
</evidence>
<evidence type="ECO:0000256" key="3">
    <source>
        <dbReference type="ARBA" id="ARBA00022679"/>
    </source>
</evidence>
<dbReference type="EMBL" id="NWSH01000207">
    <property type="protein sequence ID" value="PCG78423.1"/>
    <property type="molecule type" value="Genomic_DNA"/>
</dbReference>
<sequence length="826" mass="94141">MKMEGESSPLKRNLTEWRFSQYPKYILLPIDENHDQIKSNIKNVVFSEVTPRPLERNIRLVCASQDALTNILDMDPDMANREEFAEFIAGRKLPYGALPVAHRYGGHQYGLWVGQLGDGRAHILGEYVNRRGERWQVQLKGSGQTPYARVHDGRAVLRSAVREMIASEACYFLGIPTTRAVGLVVSDEAIVRDVYYNGCPRRERAAVVLRLSPNWFRFGSLEILSRTGEIAVLRQLSDFIIKEYFPDIQLTDENRFIRMFSEIAHKTLDLVAKWQGLGFTHGLLNTDNMSLLGLTVDFGPFGFVDSYDGGFVANCSDGEGRYALAKQPDVVVWNIGQLANALKPLLTSSQQVHMSHILKTLDTYCKNKILETFLMKVGLKEERWGDEQLVEKLLDMMQQTGADFTATFRQLAELEPCEMVSEIKLEEKWSLKRLSSHASWGCWLDQYRERLDKEAGVLPVNSRDCGVTAVDASSSGLFEDERRRRMLSVNPVYVPRNWLLHEAIIDAEQDDYQKEYFPDIQLTDENRFIRMFSEIAHKTLDLVAKWQGLGFTHGLLNTDNMSLLGLTVDFGPFGFVDSYDGGFVANCSDGEGRYALAKQPDVVVWNIGQLANALKPLLTSSQQVHMSHILKTLDTYCKNKILETFLMKVGLKEERWGDEQLVEKLLDMMQQTGADFTATFRQLAELEPCEMVSEIKLEEKWSLKRLSSHASWGCWLDQYRERLDKEAGVLPVNSRDCGVTAVDASSSGLFEDERRRRMLSVNPVYVPRNWLLHEAIIDAEQDDYQKVRFLLDVLKNPFEVQPEAEKRGFSAQPPQWAYALKISCSS</sequence>
<organism evidence="11">
    <name type="scientific">Heliothis virescens</name>
    <name type="common">Tobacco budworm moth</name>
    <dbReference type="NCBI Taxonomy" id="7102"/>
    <lineage>
        <taxon>Eukaryota</taxon>
        <taxon>Metazoa</taxon>
        <taxon>Ecdysozoa</taxon>
        <taxon>Arthropoda</taxon>
        <taxon>Hexapoda</taxon>
        <taxon>Insecta</taxon>
        <taxon>Pterygota</taxon>
        <taxon>Neoptera</taxon>
        <taxon>Endopterygota</taxon>
        <taxon>Lepidoptera</taxon>
        <taxon>Glossata</taxon>
        <taxon>Ditrysia</taxon>
        <taxon>Noctuoidea</taxon>
        <taxon>Noctuidae</taxon>
        <taxon>Heliothinae</taxon>
        <taxon>Heliothis</taxon>
    </lineage>
</organism>
<evidence type="ECO:0000256" key="1">
    <source>
        <dbReference type="ARBA" id="ARBA00001946"/>
    </source>
</evidence>
<comment type="cofactor">
    <cofactor evidence="1">
        <name>Mg(2+)</name>
        <dbReference type="ChEBI" id="CHEBI:18420"/>
    </cofactor>
</comment>
<evidence type="ECO:0000256" key="8">
    <source>
        <dbReference type="ARBA" id="ARBA00022840"/>
    </source>
</evidence>
<evidence type="ECO:0000256" key="6">
    <source>
        <dbReference type="ARBA" id="ARBA00022737"/>
    </source>
</evidence>
<keyword evidence="3" id="KW-0808">Transferase</keyword>
<dbReference type="AlphaFoldDB" id="A0A2A4K3S9"/>
<evidence type="ECO:0000313" key="11">
    <source>
        <dbReference type="EMBL" id="PCG78423.1"/>
    </source>
</evidence>
<protein>
    <recommendedName>
        <fullName evidence="10">Selenoprotein O</fullName>
    </recommendedName>
</protein>
<dbReference type="PANTHER" id="PTHR12153">
    <property type="entry name" value="SELENOPROTEIN O"/>
    <property type="match status" value="1"/>
</dbReference>
<comment type="similarity">
    <text evidence="2">Belongs to the SELO family.</text>
</comment>
<dbReference type="STRING" id="7102.A0A2A4K3S9"/>
<evidence type="ECO:0000256" key="7">
    <source>
        <dbReference type="ARBA" id="ARBA00022741"/>
    </source>
</evidence>
<dbReference type="HAMAP" id="MF_00692">
    <property type="entry name" value="SelO"/>
    <property type="match status" value="1"/>
</dbReference>
<gene>
    <name evidence="11" type="ORF">B5V51_4291</name>
</gene>
<keyword evidence="7" id="KW-0547">Nucleotide-binding</keyword>
<dbReference type="SMART" id="SM00698">
    <property type="entry name" value="MORN"/>
    <property type="match status" value="2"/>
</dbReference>
<name>A0A2A4K3S9_HELVI</name>
<dbReference type="InterPro" id="IPR003846">
    <property type="entry name" value="SelO"/>
</dbReference>
<proteinExistence type="inferred from homology"/>
<keyword evidence="4" id="KW-0548">Nucleotidyltransferase</keyword>